<protein>
    <recommendedName>
        <fullName evidence="3">Regulatory protein RecX</fullName>
    </recommendedName>
</protein>
<dbReference type="GO" id="GO:0005737">
    <property type="term" value="C:cytoplasm"/>
    <property type="evidence" value="ECO:0007669"/>
    <property type="project" value="UniProtKB-SubCell"/>
</dbReference>
<dbReference type="InterPro" id="IPR036388">
    <property type="entry name" value="WH-like_DNA-bd_sf"/>
</dbReference>
<dbReference type="RefSeq" id="WP_158867481.1">
    <property type="nucleotide sequence ID" value="NZ_CP046401.1"/>
</dbReference>
<reference evidence="6 7" key="1">
    <citation type="submission" date="2019-11" db="EMBL/GenBank/DDBJ databases">
        <authorList>
            <person name="Zheng R.K."/>
            <person name="Sun C.M."/>
        </authorList>
    </citation>
    <scope>NUCLEOTIDE SEQUENCE [LARGE SCALE GENOMIC DNA]</scope>
    <source>
        <strain evidence="6 7">WC007</strain>
    </source>
</reference>
<dbReference type="Proteomes" id="UP000428260">
    <property type="component" value="Chromosome"/>
</dbReference>
<comment type="similarity">
    <text evidence="2">Belongs to the RecX family.</text>
</comment>
<evidence type="ECO:0000259" key="5">
    <source>
        <dbReference type="Pfam" id="PF02631"/>
    </source>
</evidence>
<evidence type="ECO:0000256" key="3">
    <source>
        <dbReference type="ARBA" id="ARBA00018111"/>
    </source>
</evidence>
<comment type="subcellular location">
    <subcellularLocation>
        <location evidence="1">Cytoplasm</location>
    </subcellularLocation>
</comment>
<dbReference type="GO" id="GO:0006282">
    <property type="term" value="P:regulation of DNA repair"/>
    <property type="evidence" value="ECO:0007669"/>
    <property type="project" value="InterPro"/>
</dbReference>
<evidence type="ECO:0000256" key="1">
    <source>
        <dbReference type="ARBA" id="ARBA00004496"/>
    </source>
</evidence>
<feature type="domain" description="RecX second three-helical" evidence="5">
    <location>
        <begin position="57"/>
        <end position="97"/>
    </location>
</feature>
<evidence type="ECO:0000256" key="2">
    <source>
        <dbReference type="ARBA" id="ARBA00009695"/>
    </source>
</evidence>
<evidence type="ECO:0000313" key="7">
    <source>
        <dbReference type="Proteomes" id="UP000428260"/>
    </source>
</evidence>
<proteinExistence type="inferred from homology"/>
<dbReference type="InterPro" id="IPR053924">
    <property type="entry name" value="RecX_HTH_2nd"/>
</dbReference>
<dbReference type="InterPro" id="IPR003783">
    <property type="entry name" value="Regulatory_RecX"/>
</dbReference>
<dbReference type="Pfam" id="PF02631">
    <property type="entry name" value="RecX_HTH2"/>
    <property type="match status" value="1"/>
</dbReference>
<dbReference type="KEGG" id="mcos:GM418_14410"/>
<evidence type="ECO:0000313" key="6">
    <source>
        <dbReference type="EMBL" id="QGY44816.1"/>
    </source>
</evidence>
<dbReference type="AlphaFoldDB" id="A0A6I6JPB9"/>
<dbReference type="Gene3D" id="1.10.10.10">
    <property type="entry name" value="Winged helix-like DNA-binding domain superfamily/Winged helix DNA-binding domain"/>
    <property type="match status" value="1"/>
</dbReference>
<dbReference type="PANTHER" id="PTHR33602">
    <property type="entry name" value="REGULATORY PROTEIN RECX FAMILY PROTEIN"/>
    <property type="match status" value="1"/>
</dbReference>
<gene>
    <name evidence="6" type="ORF">GM418_14410</name>
</gene>
<name>A0A6I6JPB9_9BACT</name>
<dbReference type="PANTHER" id="PTHR33602:SF1">
    <property type="entry name" value="REGULATORY PROTEIN RECX FAMILY PROTEIN"/>
    <property type="match status" value="1"/>
</dbReference>
<keyword evidence="4" id="KW-0963">Cytoplasm</keyword>
<accession>A0A6I6JPB9</accession>
<dbReference type="EMBL" id="CP046401">
    <property type="protein sequence ID" value="QGY44816.1"/>
    <property type="molecule type" value="Genomic_DNA"/>
</dbReference>
<organism evidence="6 7">
    <name type="scientific">Maribellus comscasis</name>
    <dbReference type="NCBI Taxonomy" id="2681766"/>
    <lineage>
        <taxon>Bacteria</taxon>
        <taxon>Pseudomonadati</taxon>
        <taxon>Bacteroidota</taxon>
        <taxon>Bacteroidia</taxon>
        <taxon>Marinilabiliales</taxon>
        <taxon>Prolixibacteraceae</taxon>
        <taxon>Maribellus</taxon>
    </lineage>
</organism>
<evidence type="ECO:0000256" key="4">
    <source>
        <dbReference type="ARBA" id="ARBA00022490"/>
    </source>
</evidence>
<sequence>MSNEETNKKQVISNMAALCSRSEQCSPDIYKKVIAAGLTEDEAVEILNYLKQEKYIDDERYVNAYVAEKFKINKWGRIKMKYYLRMKGLPDDVIQSGLESIDEKKYIDLLLKTMKEKARKIKNKSKFEKMGQIIRYTQSRGFEPELIHRYMNMALT</sequence>
<keyword evidence="7" id="KW-1185">Reference proteome</keyword>